<dbReference type="GO" id="GO:0060294">
    <property type="term" value="P:cilium movement involved in cell motility"/>
    <property type="evidence" value="ECO:0007669"/>
    <property type="project" value="TreeGrafter"/>
</dbReference>
<accession>Q244X8</accession>
<feature type="compositionally biased region" description="Polar residues" evidence="2">
    <location>
        <begin position="877"/>
        <end position="889"/>
    </location>
</feature>
<evidence type="ECO:0000259" key="3">
    <source>
        <dbReference type="Pfam" id="PF03028"/>
    </source>
</evidence>
<dbReference type="InParanoid" id="Q244X8"/>
<dbReference type="RefSeq" id="XP_001023604.2">
    <property type="nucleotide sequence ID" value="XM_001023604.3"/>
</dbReference>
<dbReference type="InterPro" id="IPR035699">
    <property type="entry name" value="AAA_6"/>
</dbReference>
<feature type="compositionally biased region" description="Polar residues" evidence="2">
    <location>
        <begin position="4571"/>
        <end position="4582"/>
    </location>
</feature>
<feature type="domain" description="Dynein heavy chain hydrolytic ATP-binding dynein motor region" evidence="4">
    <location>
        <begin position="2129"/>
        <end position="2340"/>
    </location>
</feature>
<feature type="region of interest" description="Disordered" evidence="2">
    <location>
        <begin position="4566"/>
        <end position="4589"/>
    </location>
</feature>
<dbReference type="Proteomes" id="UP000009168">
    <property type="component" value="Unassembled WGS sequence"/>
</dbReference>
<evidence type="ECO:0000256" key="2">
    <source>
        <dbReference type="SAM" id="MobiDB-lite"/>
    </source>
</evidence>
<proteinExistence type="predicted"/>
<feature type="compositionally biased region" description="Polar residues" evidence="2">
    <location>
        <begin position="5226"/>
        <end position="5245"/>
    </location>
</feature>
<dbReference type="Pfam" id="PF12775">
    <property type="entry name" value="AAA_7"/>
    <property type="match status" value="1"/>
</dbReference>
<feature type="region of interest" description="Disordered" evidence="2">
    <location>
        <begin position="5104"/>
        <end position="5131"/>
    </location>
</feature>
<feature type="compositionally biased region" description="Acidic residues" evidence="2">
    <location>
        <begin position="5008"/>
        <end position="5017"/>
    </location>
</feature>
<dbReference type="InterPro" id="IPR026983">
    <property type="entry name" value="DHC"/>
</dbReference>
<dbReference type="KEGG" id="tet:TTHERM_00694390"/>
<feature type="region of interest" description="Disordered" evidence="2">
    <location>
        <begin position="877"/>
        <end position="901"/>
    </location>
</feature>
<dbReference type="EMBL" id="GG662488">
    <property type="protein sequence ID" value="EAS03359.2"/>
    <property type="molecule type" value="Genomic_DNA"/>
</dbReference>
<protein>
    <submittedName>
        <fullName evidence="5">Dynein motor region D1 hydrolytic ATP-binding site protein</fullName>
    </submittedName>
</protein>
<keyword evidence="5" id="KW-0067">ATP-binding</keyword>
<reference evidence="6" key="1">
    <citation type="journal article" date="2006" name="PLoS Biol.">
        <title>Macronuclear genome sequence of the ciliate Tetrahymena thermophila, a model eukaryote.</title>
        <authorList>
            <person name="Eisen J.A."/>
            <person name="Coyne R.S."/>
            <person name="Wu M."/>
            <person name="Wu D."/>
            <person name="Thiagarajan M."/>
            <person name="Wortman J.R."/>
            <person name="Badger J.H."/>
            <person name="Ren Q."/>
            <person name="Amedeo P."/>
            <person name="Jones K.M."/>
            <person name="Tallon L.J."/>
            <person name="Delcher A.L."/>
            <person name="Salzberg S.L."/>
            <person name="Silva J.C."/>
            <person name="Haas B.J."/>
            <person name="Majoros W.H."/>
            <person name="Farzad M."/>
            <person name="Carlton J.M."/>
            <person name="Smith R.K. Jr."/>
            <person name="Garg J."/>
            <person name="Pearlman R.E."/>
            <person name="Karrer K.M."/>
            <person name="Sun L."/>
            <person name="Manning G."/>
            <person name="Elde N.C."/>
            <person name="Turkewitz A.P."/>
            <person name="Asai D.J."/>
            <person name="Wilkes D.E."/>
            <person name="Wang Y."/>
            <person name="Cai H."/>
            <person name="Collins K."/>
            <person name="Stewart B.A."/>
            <person name="Lee S.R."/>
            <person name="Wilamowska K."/>
            <person name="Weinberg Z."/>
            <person name="Ruzzo W.L."/>
            <person name="Wloga D."/>
            <person name="Gaertig J."/>
            <person name="Frankel J."/>
            <person name="Tsao C.-C."/>
            <person name="Gorovsky M.A."/>
            <person name="Keeling P.J."/>
            <person name="Waller R.F."/>
            <person name="Patron N.J."/>
            <person name="Cherry J.M."/>
            <person name="Stover N.A."/>
            <person name="Krieger C.J."/>
            <person name="del Toro C."/>
            <person name="Ryder H.F."/>
            <person name="Williamson S.C."/>
            <person name="Barbeau R.A."/>
            <person name="Hamilton E.P."/>
            <person name="Orias E."/>
        </authorList>
    </citation>
    <scope>NUCLEOTIDE SEQUENCE [LARGE SCALE GENOMIC DNA]</scope>
    <source>
        <strain evidence="6">SB210</strain>
    </source>
</reference>
<dbReference type="InterPro" id="IPR027417">
    <property type="entry name" value="P-loop_NTPase"/>
</dbReference>
<dbReference type="PANTHER" id="PTHR10676:SF359">
    <property type="entry name" value="DYNEIN HEAVY CHAIN DOMAIN-CONTAINING PROTEIN 1"/>
    <property type="match status" value="1"/>
</dbReference>
<dbReference type="GeneID" id="7830148"/>
<dbReference type="GO" id="GO:0008569">
    <property type="term" value="F:minus-end-directed microtubule motor activity"/>
    <property type="evidence" value="ECO:0007669"/>
    <property type="project" value="InterPro"/>
</dbReference>
<sequence length="6617" mass="776223">MDSENSKRNSLPNSQSLPNIQSGLKVPFQAILAMKDLEELKKKYGEQRGNSYQQGGLKRKLKSFSTMKGQKNLEKSQIPSTIKEKSFISIVKNTENNKILDQDYLNCENDKMEIANIKRKQARATAVGSPQFKINAKQFYSRKFDNIQKQTLGIHSLMLDSQERQIRFPKINKMQSDRQVHSLMEKSIKNQRETEDLLQNISRIIAGPGLSEQTSIFEDKQNLNFSLNKTNDKNLILRKNQSEILFQVNNNQQTNEEDDHFQKQLINIINDQQNQEYWQSEQSNSKEQKQKNINLQTLEIHDMSVIHSNNQGNKKDSIFSNMLSPFNRKSIIQPLNSTPSNTIKNNISMSNQQSISLKGSKHISLSPQNNSSKMIEDSVIQGSYLNEDTLVSDFNEMFQQQNRGINQTFEDDFCDPTLLLEPLDEQDSNILNINIPHRNNFRIEPLDQYDEYALQDTDFKEMLSAGPQQAMSRWQDKNGKVFWKNCIVLDYNEQTKFFTIQWSNIQKAKYKKVKRLNLMFYFDDPAEFKKRYRAAVKKREEFLFNKQLTQHIDQKKALEAISLPIDRLSQTIDSILENHVNKDEKKEKIIQEVVGLYRFQLVKFDTEFESVHYDVNSYYQKYLPYLSANNFVNKLPLKDKEKFEFQEVGQESNCQRQQITRYITNKPHLVQDKNNLKLYSWIEVFNKNKLSIQEVASLQISQVMLGFISSIESLDYFKQFRTFKKTIQASSFEVNKNYTQEFMRAIEQIDRLAYKVEKGIDEMKIDFQPQLCVDSSKLLFSLSNKLIKNAIEKSFKKSASSLIQEIEKFYAFLPLPEIGIKVIKKLPEQFFIKRTQQRKQMLLDTDQQVEDRLFKLQLNFISNIQQKRENSLFINQIEPNSTSSPQNNSKDAKKQDSNVFITNQNSKKQIDSQRYSENPAKFNLQLQLPTNEQSLIQQQQQTQQLTNKGIEESFHAIIFPIYKNLQSQDRQIINSIAQSLQNQFLENQKPLIQLNFVNPSLNGLPQFAKYEIDWVLNKEIKTEKKNYEQRKKQRKKYREIFYSQNETAEIVLIKQNIQQKEDKKLVNRGNKVISNQIEDFQTENKTNEFESITKGRFDFINFQYLVTTTSPSLNSLEKLIKESFNIPLEKINQLYQIGSQETILFESEEFKIDSEGVKSCLQEIMPWSFYGIYAFLILINSFSFHFTQKRYYIQDIQSEFDKKSLGLYFICEEINILEKDLMFFKIGLPNYLNFGLILLKTETLKQEYIQQIQFYINQLKKIIQDKLVSQLQTTRQQVQNFTERLQKNPVSIKDYSEISEYLSSQAILEQYTDLQNQINYINDLMKVSDEYSLEISFETIQMQVESRSWILQLRNIEQEQLKKLYQIKPKFEKNLKESIVNLLANFQKQKKLSDELKQQGSLDNIYALSSQTKSLKNELDEIYQKAQELNQFENYLKMSPITNFCEIEICLNDLMKYYDLWDFAERWKLRYEEWTTRPLVFMESKEVVDTLNEGFQLLPDLILDFKDNPLFITIIKQLEEEIQKFNNYTHIIIQLRDTCFKQRHWDELIEEIQKNKNQQEFRKIDSGSVTLQRLIDEDIQNYSSFINKLHLIAQQDYQIEIELQKIEGILKDTFLRSLPYYLDVSSEFTFKIIKNTKDVIKNLSEAKFRANILIKNLSFIDVFKKRMNSVHKLARNGKKVIKIMNKVQNTLLDYIPLFIQFQQYENTKINIADRLFSNDLIKLLQSLIDDYSQHFEILTVSGLNIFNLFSETESQERSFPQSDEFRRRLLETQNLSNNLVQEVKKVLNRLRSKCSRLYFLSDEGIIEILRLCNQTSNPQLMVNKLFLPVFKGFKSLKVSSTCKEANMNIENEQFTITNYSNIFNIESIQNQLDEVLLLDTKINIDISKGIENVIDGQMKLEESMRYLLRKQFLKNTQTLTRLGLDYNEVYRLLHLKNEIIFQIAYLNIDICFYHDLTTTILNSEENDEVPDFNLGDFLQKIRIYMQNFINNQMQMGLSKNELLKFSGLVMQSLNHQNILQRFIDQKVDTLASFDYLGLPKFSVEVETNQILKILQQNKHNQKENPLLQLNQQEIIQHMLKSAKLALDNRESTDYPNLSENSEFFYYFSLIDNPELINVNLMCMNYKRGYTWEFIAGDHYTFVNTYQTERMLFNIIGAISTNTSILIRGPQSSGKQSTVSYLATILAKPYFTWKFSDQNDFSSLNQVLLGTAQGGYITLIQNCEFLNVGMISTLANIIFQIRNSCISKTDILDSNNCPIKVSEHWGLYASFTVRQDSQVLQFSQIPNILESFRTVSIVQPDIQTILAAKLTLMNFIKPAETAQRLHVFFQLFSSCLSNSHFLVDSFKQLDVITLDQVSQTEFNQHLFNPNANTIMKIISHAEYFLFQKKVSNEDEIENYTLLYSAINAYYAHALSQFHLKLLNNLFIKTFPESQVSEGYLFKDFQDDGGNEEEELIDGKQKTVQILQTPQASSSTLQQNKDDNRDDDFEQHIIDYFQKVHKIKPSERFIDTILDMIFNININKTILVVGLNSKVKDYALNAAAYVNSLIEKAQFYKHYITLDANDYTFLMGEHVDGVWRKGILQQLLDSITYMSENSLYSEVLNQYYRSNYLNFITSQANPLDHHNKIQNLKSKSIESNVFLVKYLLAPILNLTEKLLKKKNQQGKIKSPETILTLNDWIIFETSNTNFKGNQSKFIDQMIKSIHQRILFFDNGQQIQLQNTLKLILNLDSLDNITPGCLGNFQIFNFGYNNYVQKNYNFTNNNIISQGFHWSIKNDFERWLDILISQNKFFNYCEKILRTCYVYLFEPVLVFLKDSLEQTSSGEAKKIFNNPGAIVDIILHQQQNFLSLLEIFMNEFRKTMIALGKYAITSNSSTMKDVRSKAFYTFISLQNKKQVSPIKDADLNNSQHQLNTDASYLEKEFRAPVESIFLFSIVQGMCSSYIDPNFLSQLTEHCLGCVKKLKLAHENIFSSSFKACQNFSKLLKQNKSLSVLDLVYDISELAWMRISEFQIPENIPLLDSSLSNDHLELSEIIRLNKNAMQVEEMKKLMENNNEIVYQLPTQDKYVVYLSAPFKMTKYLIDYLMGYKKNIFVYSTPQAGKTMLFQYLEREHLQKNTYKINVIQLLRNTKINQFQKFVENSLSFKNFQTKQSEIGKCSYAFIDDLNIVSLEGPSIIGCLRSLIVHGGWISQQKNRFLKFENCNVICNYSSRKLFSEDFSKFTELGSCLREMFMLKFPDMNGDHLTGIFMEILKTSPMFNTKEKMQANILAVDFLQKQLAKFAHNYMSSIPKLTQITQIFKINFNINKVLTLIISTLSHQQIVQNGYLNETFFDKMWTYILDTCFLDSLPWNKNPIFLEKLKSSQKTNAKNQFIFNLIKDNLSDSESDEELDNIHINSPLKKGSFAMHQNSNIPNLNLNSENLQLQNKAIEIQNFLVETLYSPKKTKKTLETKGLAKLGQVNRVRMSKQVNIEMERQYFRLESIDQFENRTRFLNQYFTQKIDKGQESLLKQLQKLSEQKFQKFPAKIHKFFIKTMSYYYDEKIDKQNQVNNKRIFIPHNLTNSQNSNQQQASLLKIENLNLSQLNIDYDQNRFMHNISERDQFYFIHEDQNSFISFLQNKLLEYLFQPPQQKNETQASKNQKEGNGAQNEKEIISDYFNIHAYWDIQIQQGGVENILGDLSAILNNIYIMKQNLSLYTPTSKSELIKFISYLMGSNCIVIKISSENCVSLFLQIILDVLKGIIDGNPVHTLIQFTISDLKSKEFNRIFEIFQIIKIIIQNSNLEGILSQKQIKQLLEPWRQSQVKKVTTLQQMEANISEKDIKSKLGGFKPNLVENHMIYILRQKLKDYVSFVIEINPDNYKEYLILKDQIPKSFTHFNDHFSFLLKSNQKSSSEQDDIYKLINEPATQEIQNKFWQTEKGVSELFEINYFQTSIKSQKEFEFYVPHLARLIQNNLQSTIAQISSKKNVSQIINIDMIKQPINNKLKQLLEELLDYKMKYIDIKKQYENLQKTHETYKNFSNYKMNYSKLQINHEKEKFQREGKRKSSINNHLYNPIDQKLSLSEHQSMQTSKIINQTNLSSRRFNRSGSNDMHQSYDEQKMMESHRIYLEEIKDEKNEILHKLETAKKTYQNAFKNFRYINLLLCQLLKTIHYYRQECNPILTFQEGELAKYAYDIALYSLSALKYPACYRENLFDVLLQQNKKLNIPFYKILLDSPTAYLEQLINGTDLGISIINEYSLISFLIGIDLLPLCITDETGLYLQYLQNQCVQKQKRSMHIEYSTVDEDSLENVENAILKGSYLVLNNPDETLVDLIQPILQFKYKNLIKSLVQFKNQQNQQKLDEHFTFNQKRIKLHSQFRLIIITSSYSSFLIKSFNTASIFVHLSFQDKKFFSSFVYDNILNTFYQTEKEKLIKGEIFKREVLSKQDYSLEKILPIISKLSLSEKDSWNQLIQLLPNHIINQAATKEGFTDNFGEDDQFLQIGQVSNQTIMKNLEDVEKDQLMLNFQNMELGNSIDMDKSNSSLGSKQGEYQRKQSKNYQEICGDVNLHSQIGQHLQNIKEEDEELQVPQYQRQSSFKRQQTLKEKNSQLKKQNTVFSQVSQADSEAIASSNDLENNLPQYCFFNFEIIDFQSNNSLSPEYPSQKLMSIVSKFKILVEILYGLKLSYKEVVTQIEKEDSSIKYSEENFLLVFKQVCDCLKLNQISNNQTNHFNKRFASMFYHYLYCTLREDHQTVWQLTLSFFFQMSALTDKTQINYTYLQQKVLLEQRVKPIQNLVFSKLSTNRYWDSFITSLVDLYGSYDNLIAPLINFSYQFEEKIMNDQEKAKIIKNIHNSFKQFSQIRRDSTQKIQELKSIPSQQLMQKSSFYSKKNIIQEFSLDQIQESNSKNVNYFKPQEEYFKIQNNEQIKIEQSQEYIQDINSDQDVDDLSSETEKEIKLENSQILQQQDINQQQIDKIDSQNSQNSENQINNQIQNIKQIETEVSSLNEVQNRNQSNTYQKLMDGPDSDQDDLEENKDSNQEKIQKITRATSEYYDNLGNQVTKKQSDQKNFIESVVEFQEDGLQESDIRILSNKKLEQEEQNQNYKEYKLQQKKVSSIVEQEQEQSINESQQLNQEASNNNTLNQDPYKEHNSQQYIEDEGQQKLALSTSENVKVNKTNLQQQFESNDQNENETKDIVQQINDIESNNDKQQNIQFDEIKISSQDSQEYLNASQSKDGDQNDSENTPSRSKQYSVCSSSMGSPNDYMIKEEDFNSPLPQKQNQLKLVHQSNFLIQFKEQNKISQQIIDIPNLRNQDVQDKDYMIRMEQEFNLNNELGGQNTKEKTSSQKQFELQKIQKLSLQEQDEQESKAKNKENKSYLSQELNQFSVIDRMDSIIQLGRENNYIKRPALGLPVIKSKFDNLRYDNDLMWFGINSYKAIFHSSQVLRSKELQNALTSLNIEKDLWKSIFFLSHSEILKDENNYLDKMKDKLGDINLSVFLKFFRPDILESIINVHLTKQLSKFFVSHTKTNLNAHSRANWYNKPTIIFYGHLNKTINELLELKACKQSQNIKVKRIPLGSISNKVIKQELSNASIKGDWVVLENIKSVPYDQLGQLIKIINNALNNNQNKNEYFKVWITQQQMNKSYELNENPGIVQTHRNNSQTLLQQFFFNCFKMFINRPDNIKNNLSVLYTLEIHEYLAFVEKKVTQALPTNYNFSTLGKQLQSPIHEAIKYRFQKQKRHENINYSYNIHSVFIDRIALREKNKHAVNMLEKFSNKIKFNIFFIFSILRSRHKYHRKLAEYYQQSELLFFSDLDLLYVVEDGFHFLNYYSINPSLFFRNYLKLIFSEEMPYNAHSTWTIASMRDLLEELVFKGVDKQTIYTSGDQKYTLFYEQPNQSTEETIFKTINDLPNLDSPQTIEISPNTEIQYGFNRSQRLMARIHKKVQLQEQLGKEAEILRELKNQIAQTSEEKESLSDVSLVSTNDKNVELGDSDDFILQQVGQIYAYWINHIDLLGKNMTIIQKIQQIQNEFKILFEKSQNLDLFSSKFTKNDIQEENDSDSDSSSDMSEDQNIQQAKLSKISRNAFQIKLRKNKDSDSSFDSSFSDSKNEEENQQKKGKNMSPIKQVFTEDHNLKKGLQKWLSDKPLHAAPVISRKSNLLNQIEKSETQLSTNRLSSPQIKSSLRQPSIANIMLNNLQSSPQLNLKLNHRKSVAALASPHRQSVFFGKQFIVENTQNTPSPNLNSPSKNSYQQSLQSPPSVSSPLFHPRKESVFVKQPNTIGQNLIKLSTQEQLSSNRVSDSIQFFNSQPNYTKDSNQAVYNSTLQNELQIAKSLLKRIITDLDGVIQYVLYRQSSFSQQEKSLLQTGFLKTSEQEAILINILENKVPQNWWIQSFLIRENDLQQYMKYLVLKLETLKLILEERKCRMYPVIQLDQMFDPFFLISSYLTHKSTELNVSIFDLKIECEIQNKPSVQQPTDGSMLINGFFIKNGRLNEHALDIEHPREFEYKIPNMKIMVKKKIYKNNFYKNYPAHVSMNFVDENLYDFEGTYYAQNQFINGTKKVQKSEFAGKKASNDSKQYVVRLPVVNSLTNHLFNSFPMRVYFYFRSSKPQEFWVKRSTEIYLQQEFL</sequence>
<feature type="compositionally biased region" description="Acidic residues" evidence="2">
    <location>
        <begin position="6041"/>
        <end position="6056"/>
    </location>
</feature>
<dbReference type="GO" id="GO:0097729">
    <property type="term" value="C:9+2 motile cilium"/>
    <property type="evidence" value="ECO:0007669"/>
    <property type="project" value="TreeGrafter"/>
</dbReference>
<evidence type="ECO:0000313" key="5">
    <source>
        <dbReference type="EMBL" id="EAS03359.2"/>
    </source>
</evidence>
<dbReference type="Pfam" id="PF03028">
    <property type="entry name" value="Dynein_heavy"/>
    <property type="match status" value="1"/>
</dbReference>
<evidence type="ECO:0000256" key="1">
    <source>
        <dbReference type="SAM" id="Coils"/>
    </source>
</evidence>
<dbReference type="HOGENOM" id="CLU_222920_0_0_1"/>
<feature type="region of interest" description="Disordered" evidence="2">
    <location>
        <begin position="6082"/>
        <end position="6111"/>
    </location>
</feature>
<feature type="region of interest" description="Disordered" evidence="2">
    <location>
        <begin position="6039"/>
        <end position="6063"/>
    </location>
</feature>
<dbReference type="PANTHER" id="PTHR10676">
    <property type="entry name" value="DYNEIN HEAVY CHAIN FAMILY PROTEIN"/>
    <property type="match status" value="1"/>
</dbReference>
<feature type="coiled-coil region" evidence="1">
    <location>
        <begin position="5930"/>
        <end position="5964"/>
    </location>
</feature>
<dbReference type="InterPro" id="IPR004273">
    <property type="entry name" value="Dynein_heavy_D6_P-loop"/>
</dbReference>
<dbReference type="eggNOG" id="KOG3595">
    <property type="taxonomic scope" value="Eukaryota"/>
</dbReference>
<keyword evidence="6" id="KW-1185">Reference proteome</keyword>
<dbReference type="Gene3D" id="3.40.50.300">
    <property type="entry name" value="P-loop containing nucleotide triphosphate hydrolases"/>
    <property type="match status" value="3"/>
</dbReference>
<feature type="compositionally biased region" description="Low complexity" evidence="2">
    <location>
        <begin position="6224"/>
        <end position="6250"/>
    </location>
</feature>
<feature type="compositionally biased region" description="Polar residues" evidence="2">
    <location>
        <begin position="5209"/>
        <end position="5218"/>
    </location>
</feature>
<evidence type="ECO:0000259" key="4">
    <source>
        <dbReference type="Pfam" id="PF12774"/>
    </source>
</evidence>
<dbReference type="Gene3D" id="1.10.287.2620">
    <property type="match status" value="1"/>
</dbReference>
<dbReference type="GO" id="GO:0005524">
    <property type="term" value="F:ATP binding"/>
    <property type="evidence" value="ECO:0007669"/>
    <property type="project" value="UniProtKB-KW"/>
</dbReference>
<dbReference type="GO" id="GO:0030286">
    <property type="term" value="C:dynein complex"/>
    <property type="evidence" value="ECO:0007669"/>
    <property type="project" value="InterPro"/>
</dbReference>
<feature type="region of interest" description="Disordered" evidence="2">
    <location>
        <begin position="6223"/>
        <end position="6250"/>
    </location>
</feature>
<organism evidence="5 6">
    <name type="scientific">Tetrahymena thermophila (strain SB210)</name>
    <dbReference type="NCBI Taxonomy" id="312017"/>
    <lineage>
        <taxon>Eukaryota</taxon>
        <taxon>Sar</taxon>
        <taxon>Alveolata</taxon>
        <taxon>Ciliophora</taxon>
        <taxon>Intramacronucleata</taxon>
        <taxon>Oligohymenophorea</taxon>
        <taxon>Hymenostomatida</taxon>
        <taxon>Tetrahymenina</taxon>
        <taxon>Tetrahymenidae</taxon>
        <taxon>Tetrahymena</taxon>
    </lineage>
</organism>
<feature type="compositionally biased region" description="Low complexity" evidence="2">
    <location>
        <begin position="5104"/>
        <end position="5119"/>
    </location>
</feature>
<feature type="region of interest" description="Disordered" evidence="2">
    <location>
        <begin position="4999"/>
        <end position="5025"/>
    </location>
</feature>
<keyword evidence="1" id="KW-0175">Coiled coil</keyword>
<dbReference type="GO" id="GO:0045505">
    <property type="term" value="F:dynein intermediate chain binding"/>
    <property type="evidence" value="ECO:0007669"/>
    <property type="project" value="InterPro"/>
</dbReference>
<dbReference type="Pfam" id="PF12774">
    <property type="entry name" value="AAA_6"/>
    <property type="match status" value="1"/>
</dbReference>
<dbReference type="STRING" id="312017.Q244X8"/>
<dbReference type="OrthoDB" id="328041at2759"/>
<keyword evidence="5" id="KW-0547">Nucleotide-binding</keyword>
<gene>
    <name evidence="5" type="ORF">TTHERM_00694390</name>
</gene>
<feature type="region of interest" description="Disordered" evidence="2">
    <location>
        <begin position="5209"/>
        <end position="5253"/>
    </location>
</feature>
<feature type="domain" description="Dynein heavy chain region D6 P-loop" evidence="3">
    <location>
        <begin position="5538"/>
        <end position="5628"/>
    </location>
</feature>
<name>Q244X8_TETTS</name>
<evidence type="ECO:0000313" key="6">
    <source>
        <dbReference type="Proteomes" id="UP000009168"/>
    </source>
</evidence>
<dbReference type="GO" id="GO:0051959">
    <property type="term" value="F:dynein light intermediate chain binding"/>
    <property type="evidence" value="ECO:0007669"/>
    <property type="project" value="InterPro"/>
</dbReference>